<dbReference type="GO" id="GO:0003723">
    <property type="term" value="F:RNA binding"/>
    <property type="evidence" value="ECO:0007669"/>
    <property type="project" value="InterPro"/>
</dbReference>
<dbReference type="OrthoDB" id="1550679at2"/>
<dbReference type="InterPro" id="IPR011760">
    <property type="entry name" value="PsdUridine_synth_TruD_insert"/>
</dbReference>
<dbReference type="InterPro" id="IPR042214">
    <property type="entry name" value="TruD_catalytic"/>
</dbReference>
<dbReference type="InterPro" id="IPR050170">
    <property type="entry name" value="TruD_pseudoU_synthase"/>
</dbReference>
<dbReference type="GO" id="GO:0031119">
    <property type="term" value="P:tRNA pseudouridine synthesis"/>
    <property type="evidence" value="ECO:0007669"/>
    <property type="project" value="UniProtKB-UniRule"/>
</dbReference>
<evidence type="ECO:0000256" key="5">
    <source>
        <dbReference type="SAM" id="MobiDB-lite"/>
    </source>
</evidence>
<protein>
    <recommendedName>
        <fullName evidence="4">tRNA pseudouridine synthase D</fullName>
        <ecNumber evidence="4">5.4.99.27</ecNumber>
    </recommendedName>
    <alternativeName>
        <fullName evidence="4">tRNA pseudouridine(13) synthase</fullName>
    </alternativeName>
    <alternativeName>
        <fullName evidence="4">tRNA pseudouridylate synthase D</fullName>
    </alternativeName>
    <alternativeName>
        <fullName evidence="4">tRNA-uridine isomerase D</fullName>
    </alternativeName>
</protein>
<evidence type="ECO:0000313" key="7">
    <source>
        <dbReference type="EMBL" id="SES71232.1"/>
    </source>
</evidence>
<comment type="catalytic activity">
    <reaction evidence="4">
        <text>uridine(13) in tRNA = pseudouridine(13) in tRNA</text>
        <dbReference type="Rhea" id="RHEA:42540"/>
        <dbReference type="Rhea" id="RHEA-COMP:10105"/>
        <dbReference type="Rhea" id="RHEA-COMP:10106"/>
        <dbReference type="ChEBI" id="CHEBI:65314"/>
        <dbReference type="ChEBI" id="CHEBI:65315"/>
        <dbReference type="EC" id="5.4.99.27"/>
    </reaction>
</comment>
<dbReference type="HAMAP" id="MF_01082">
    <property type="entry name" value="TruD"/>
    <property type="match status" value="1"/>
</dbReference>
<gene>
    <name evidence="4" type="primary">truD</name>
    <name evidence="7" type="ORF">SAMN04487962_101283</name>
</gene>
<dbReference type="PROSITE" id="PS50984">
    <property type="entry name" value="TRUD"/>
    <property type="match status" value="1"/>
</dbReference>
<dbReference type="Proteomes" id="UP000198762">
    <property type="component" value="Unassembled WGS sequence"/>
</dbReference>
<organism evidence="7 8">
    <name type="scientific">Marinobacter segnicrescens</name>
    <dbReference type="NCBI Taxonomy" id="430453"/>
    <lineage>
        <taxon>Bacteria</taxon>
        <taxon>Pseudomonadati</taxon>
        <taxon>Pseudomonadota</taxon>
        <taxon>Gammaproteobacteria</taxon>
        <taxon>Pseudomonadales</taxon>
        <taxon>Marinobacteraceae</taxon>
        <taxon>Marinobacter</taxon>
    </lineage>
</organism>
<dbReference type="AlphaFoldDB" id="A0A1H9YRS5"/>
<dbReference type="Gene3D" id="3.30.2350.20">
    <property type="entry name" value="TruD, catalytic domain"/>
    <property type="match status" value="2"/>
</dbReference>
<dbReference type="GO" id="GO:0160150">
    <property type="term" value="F:tRNA pseudouridine(13) synthase activity"/>
    <property type="evidence" value="ECO:0007669"/>
    <property type="project" value="UniProtKB-EC"/>
</dbReference>
<dbReference type="Pfam" id="PF01142">
    <property type="entry name" value="TruD"/>
    <property type="match status" value="1"/>
</dbReference>
<evidence type="ECO:0000256" key="2">
    <source>
        <dbReference type="ARBA" id="ARBA00022694"/>
    </source>
</evidence>
<feature type="active site" description="Nucleophile" evidence="4">
    <location>
        <position position="97"/>
    </location>
</feature>
<proteinExistence type="inferred from homology"/>
<dbReference type="RefSeq" id="WP_091848429.1">
    <property type="nucleotide sequence ID" value="NZ_FOHZ01000001.1"/>
</dbReference>
<comment type="function">
    <text evidence="4">Responsible for synthesis of pseudouridine from uracil-13 in transfer RNAs.</text>
</comment>
<keyword evidence="8" id="KW-1185">Reference proteome</keyword>
<dbReference type="PROSITE" id="PS01268">
    <property type="entry name" value="UPF0024"/>
    <property type="match status" value="1"/>
</dbReference>
<dbReference type="EMBL" id="FOHZ01000001">
    <property type="protein sequence ID" value="SES71232.1"/>
    <property type="molecule type" value="Genomic_DNA"/>
</dbReference>
<dbReference type="GO" id="GO:0005829">
    <property type="term" value="C:cytosol"/>
    <property type="evidence" value="ECO:0007669"/>
    <property type="project" value="TreeGrafter"/>
</dbReference>
<dbReference type="InterPro" id="IPR043165">
    <property type="entry name" value="TruD_insert_sf"/>
</dbReference>
<comment type="similarity">
    <text evidence="1 4">Belongs to the pseudouridine synthase TruD family.</text>
</comment>
<reference evidence="8" key="1">
    <citation type="submission" date="2016-10" db="EMBL/GenBank/DDBJ databases">
        <authorList>
            <person name="Varghese N."/>
            <person name="Submissions S."/>
        </authorList>
    </citation>
    <scope>NUCLEOTIDE SEQUENCE [LARGE SCALE GENOMIC DNA]</scope>
    <source>
        <strain evidence="8">CGMCC 1.6489</strain>
    </source>
</reference>
<evidence type="ECO:0000256" key="1">
    <source>
        <dbReference type="ARBA" id="ARBA00007953"/>
    </source>
</evidence>
<dbReference type="Gene3D" id="3.30.2340.10">
    <property type="entry name" value="TruD, insertion domain"/>
    <property type="match status" value="2"/>
</dbReference>
<dbReference type="PANTHER" id="PTHR47811">
    <property type="entry name" value="TRNA PSEUDOURIDINE SYNTHASE D"/>
    <property type="match status" value="1"/>
</dbReference>
<dbReference type="PANTHER" id="PTHR47811:SF1">
    <property type="entry name" value="TRNA PSEUDOURIDINE SYNTHASE D"/>
    <property type="match status" value="1"/>
</dbReference>
<feature type="region of interest" description="Disordered" evidence="5">
    <location>
        <begin position="250"/>
        <end position="269"/>
    </location>
</feature>
<dbReference type="InterPro" id="IPR020103">
    <property type="entry name" value="PsdUridine_synth_cat_dom_sf"/>
</dbReference>
<feature type="domain" description="TRUD" evidence="6">
    <location>
        <begin position="178"/>
        <end position="304"/>
    </location>
</feature>
<dbReference type="EC" id="5.4.99.27" evidence="4"/>
<dbReference type="InterPro" id="IPR001656">
    <property type="entry name" value="PsdUridine_synth_TruD"/>
</dbReference>
<evidence type="ECO:0000256" key="3">
    <source>
        <dbReference type="ARBA" id="ARBA00023235"/>
    </source>
</evidence>
<dbReference type="InterPro" id="IPR020119">
    <property type="entry name" value="PsdUridine_synth_TruD_CS"/>
</dbReference>
<keyword evidence="2 4" id="KW-0819">tRNA processing</keyword>
<evidence type="ECO:0000259" key="6">
    <source>
        <dbReference type="PROSITE" id="PS50984"/>
    </source>
</evidence>
<dbReference type="SUPFAM" id="SSF55120">
    <property type="entry name" value="Pseudouridine synthase"/>
    <property type="match status" value="1"/>
</dbReference>
<name>A0A1H9YRS5_9GAMM</name>
<accession>A0A1H9YRS5</accession>
<keyword evidence="3 4" id="KW-0413">Isomerase</keyword>
<evidence type="ECO:0000256" key="4">
    <source>
        <dbReference type="HAMAP-Rule" id="MF_01082"/>
    </source>
</evidence>
<dbReference type="STRING" id="430453.SAMN04487962_101283"/>
<evidence type="ECO:0000313" key="8">
    <source>
        <dbReference type="Proteomes" id="UP000198762"/>
    </source>
</evidence>
<sequence>MSRWRLDWPWPDGEPVGTGTLKACPEDFRVTELLDVGGPVLELDPGTLPGQLAVPGEGEHLLIYLEKTGDNTPWVASQLGKLARCGDRGVGYSGLKDRHAITRQWFSVQRPGLEADDASFLRNIQQVQDQWRVLAVVRRGRKLRTGEHQANRFEIRLRDLNGNAQAITDRLEALRQRGCPNYFGLQRFGHEGGNLDRAVAMAGNTGGKRRNRRAGSNREGLYFSAARSWLFNEVLAERVLREDWDQMLDGEPASEPTGPLWGDGGTRATGQQESLERGVVARYPDVAQVFASTRMSPDRRSLRLLPADLEWSFPAEGGGRWLDLSFTLLPGQYATTFLSAVVSPKDVD</sequence>